<protein>
    <submittedName>
        <fullName evidence="1">DUF3575 domain-containing protein</fullName>
    </submittedName>
</protein>
<reference evidence="1 2" key="1">
    <citation type="submission" date="2024-03" db="EMBL/GenBank/DDBJ databases">
        <title>Mouse gut bacterial collection (mGBC) of GemPharmatech.</title>
        <authorList>
            <person name="He Y."/>
            <person name="Dong L."/>
            <person name="Wu D."/>
            <person name="Gao X."/>
            <person name="Lin Z."/>
        </authorList>
    </citation>
    <scope>NUCLEOTIDE SEQUENCE [LARGE SCALE GENOMIC DNA]</scope>
    <source>
        <strain evidence="1 2">54-13</strain>
    </source>
</reference>
<organism evidence="1 2">
    <name type="scientific">Heminiphilus faecis</name>
    <dbReference type="NCBI Taxonomy" id="2601703"/>
    <lineage>
        <taxon>Bacteria</taxon>
        <taxon>Pseudomonadati</taxon>
        <taxon>Bacteroidota</taxon>
        <taxon>Bacteroidia</taxon>
        <taxon>Bacteroidales</taxon>
        <taxon>Muribaculaceae</taxon>
        <taxon>Heminiphilus</taxon>
    </lineage>
</organism>
<dbReference type="Pfam" id="PF12099">
    <property type="entry name" value="DUF3575"/>
    <property type="match status" value="1"/>
</dbReference>
<keyword evidence="2" id="KW-1185">Reference proteome</keyword>
<dbReference type="RefSeq" id="WP_369863997.1">
    <property type="nucleotide sequence ID" value="NZ_JBCLPP010000057.1"/>
</dbReference>
<proteinExistence type="predicted"/>
<sequence>MCVTLNFAQGESALDTAYASNAGSVRYLRSRLGGVDASSGAVRSVSVRGGASPEGGLIHNIELAARRADSGADFMSGCIPVARSGVNVLDSGVDWLRLRSMVDACSEDWRHEAVMIIDDVPELVYDDDDRIVDSRSRRLGMLRGGDAWRYMSRHFFPMMRNVDICIEVLSGTAAGNEVCQSPNTSPTDISGDTAYVAGARGEALHADGELGLPEAAADGGFRMLLKTNMLYDAAAVPNIGIEAAFGNDWSVGVNWMHAWWSRNLTHRYWRVYGGDVELRRWIHRNDRSTSHSGHHLGLYGQILSYDVEFGGRGRQSDGLNWGVGLAYGYSLPLSRYFNLDFTIGVGYLAGEYKKYRPVDDCYVWQETAKLNWWGPTKAEISLVWIIGGRRKGGKL</sequence>
<dbReference type="Proteomes" id="UP001565200">
    <property type="component" value="Unassembled WGS sequence"/>
</dbReference>
<evidence type="ECO:0000313" key="2">
    <source>
        <dbReference type="Proteomes" id="UP001565200"/>
    </source>
</evidence>
<comment type="caution">
    <text evidence="1">The sequence shown here is derived from an EMBL/GenBank/DDBJ whole genome shotgun (WGS) entry which is preliminary data.</text>
</comment>
<dbReference type="EMBL" id="JBCLPP010000057">
    <property type="protein sequence ID" value="MEY8246575.1"/>
    <property type="molecule type" value="Genomic_DNA"/>
</dbReference>
<accession>A0ABV4D261</accession>
<dbReference type="InterPro" id="IPR021958">
    <property type="entry name" value="DUF3575"/>
</dbReference>
<evidence type="ECO:0000313" key="1">
    <source>
        <dbReference type="EMBL" id="MEY8246575.1"/>
    </source>
</evidence>
<gene>
    <name evidence="1" type="ORF">AAK873_13280</name>
</gene>
<name>A0ABV4D261_9BACT</name>